<evidence type="ECO:0000256" key="1">
    <source>
        <dbReference type="ARBA" id="ARBA00010641"/>
    </source>
</evidence>
<dbReference type="Pfam" id="PF04542">
    <property type="entry name" value="Sigma70_r2"/>
    <property type="match status" value="1"/>
</dbReference>
<feature type="domain" description="RNA polymerase sigma-70 region 2" evidence="6">
    <location>
        <begin position="99"/>
        <end position="158"/>
    </location>
</feature>
<dbReference type="InterPro" id="IPR013324">
    <property type="entry name" value="RNA_pol_sigma_r3/r4-like"/>
</dbReference>
<keyword evidence="5" id="KW-0804">Transcription</keyword>
<dbReference type="InterPro" id="IPR013325">
    <property type="entry name" value="RNA_pol_sigma_r2"/>
</dbReference>
<dbReference type="InterPro" id="IPR036388">
    <property type="entry name" value="WH-like_DNA-bd_sf"/>
</dbReference>
<reference evidence="8 9" key="1">
    <citation type="submission" date="2023-11" db="EMBL/GenBank/DDBJ databases">
        <authorList>
            <person name="Cook R."/>
            <person name="Crisci M."/>
            <person name="Pye H."/>
            <person name="Adriaenssens E."/>
            <person name="Santini J."/>
        </authorList>
    </citation>
    <scope>NUCLEOTIDE SEQUENCE [LARGE SCALE GENOMIC DNA]</scope>
    <source>
        <strain evidence="8">Lak_Megaphage_Sonny</strain>
    </source>
</reference>
<keyword evidence="2" id="KW-0805">Transcription regulation</keyword>
<protein>
    <submittedName>
        <fullName evidence="8">RNA polymerase sigma factor</fullName>
    </submittedName>
</protein>
<dbReference type="NCBIfam" id="TIGR02937">
    <property type="entry name" value="sigma70-ECF"/>
    <property type="match status" value="1"/>
</dbReference>
<evidence type="ECO:0000256" key="4">
    <source>
        <dbReference type="ARBA" id="ARBA00023125"/>
    </source>
</evidence>
<dbReference type="PANTHER" id="PTHR43133:SF8">
    <property type="entry name" value="RNA POLYMERASE SIGMA FACTOR HI_1459-RELATED"/>
    <property type="match status" value="1"/>
</dbReference>
<evidence type="ECO:0000259" key="6">
    <source>
        <dbReference type="Pfam" id="PF04542"/>
    </source>
</evidence>
<dbReference type="SUPFAM" id="SSF88946">
    <property type="entry name" value="Sigma2 domain of RNA polymerase sigma factors"/>
    <property type="match status" value="1"/>
</dbReference>
<proteinExistence type="inferred from homology"/>
<keyword evidence="9" id="KW-1185">Reference proteome</keyword>
<dbReference type="SUPFAM" id="SSF88659">
    <property type="entry name" value="Sigma3 and sigma4 domains of RNA polymerase sigma factors"/>
    <property type="match status" value="1"/>
</dbReference>
<keyword evidence="3" id="KW-0731">Sigma factor</keyword>
<evidence type="ECO:0000256" key="2">
    <source>
        <dbReference type="ARBA" id="ARBA00023015"/>
    </source>
</evidence>
<dbReference type="Pfam" id="PF08281">
    <property type="entry name" value="Sigma70_r4_2"/>
    <property type="match status" value="1"/>
</dbReference>
<dbReference type="EMBL" id="OR769223">
    <property type="protein sequence ID" value="WQJ53509.1"/>
    <property type="molecule type" value="Genomic_DNA"/>
</dbReference>
<dbReference type="InterPro" id="IPR014284">
    <property type="entry name" value="RNA_pol_sigma-70_dom"/>
</dbReference>
<dbReference type="InterPro" id="IPR013249">
    <property type="entry name" value="RNA_pol_sigma70_r4_t2"/>
</dbReference>
<keyword evidence="4" id="KW-0238">DNA-binding</keyword>
<dbReference type="PANTHER" id="PTHR43133">
    <property type="entry name" value="RNA POLYMERASE ECF-TYPE SIGMA FACTO"/>
    <property type="match status" value="1"/>
</dbReference>
<dbReference type="Proteomes" id="UP001358193">
    <property type="component" value="Segment"/>
</dbReference>
<evidence type="ECO:0000259" key="7">
    <source>
        <dbReference type="Pfam" id="PF08281"/>
    </source>
</evidence>
<sequence>METIEEKIIEQTEEMVKQLNIENLTDSDFDKLEKDEINEKDVADTLDSMDVSKIKSIKGLQKSGKKTMSQMADEIVNAYIADRSDKNWTAIQEFFWYGIKKWAYHYTHSLDDADDMTIETFETAHEKFDTFDPNKGRFSTWLFTCCRNNCLGLLKKKAKIPTINKDISEIYDSTLVGSLFAQSIDDNDYKMSGDGQMDIVDSHDVIQQMYNVSINEMQRFRGLPKTIMEMKLLQDMKIREIADELNMNESTVKNHLYRSLKDLSNILKKKHTELYESYRQIKYNENQQVLI</sequence>
<name>A0ABZ0Z618_9CAUD</name>
<evidence type="ECO:0000313" key="9">
    <source>
        <dbReference type="Proteomes" id="UP001358193"/>
    </source>
</evidence>
<evidence type="ECO:0000256" key="5">
    <source>
        <dbReference type="ARBA" id="ARBA00023163"/>
    </source>
</evidence>
<feature type="domain" description="RNA polymerase sigma factor 70 region 4 type 2" evidence="7">
    <location>
        <begin position="225"/>
        <end position="263"/>
    </location>
</feature>
<organism evidence="8 9">
    <name type="scientific">phage Lak_Megaphage_Sonny</name>
    <dbReference type="NCBI Taxonomy" id="3109229"/>
    <lineage>
        <taxon>Viruses</taxon>
        <taxon>Duplodnaviria</taxon>
        <taxon>Heunggongvirae</taxon>
        <taxon>Uroviricota</taxon>
        <taxon>Caudoviricetes</taxon>
        <taxon>Caudoviricetes code 15 clade</taxon>
    </lineage>
</organism>
<comment type="similarity">
    <text evidence="1">Belongs to the sigma-70 factor family. ECF subfamily.</text>
</comment>
<dbReference type="InterPro" id="IPR007627">
    <property type="entry name" value="RNA_pol_sigma70_r2"/>
</dbReference>
<evidence type="ECO:0000256" key="3">
    <source>
        <dbReference type="ARBA" id="ARBA00023082"/>
    </source>
</evidence>
<dbReference type="Gene3D" id="1.10.10.10">
    <property type="entry name" value="Winged helix-like DNA-binding domain superfamily/Winged helix DNA-binding domain"/>
    <property type="match status" value="1"/>
</dbReference>
<dbReference type="Gene3D" id="1.10.1740.10">
    <property type="match status" value="1"/>
</dbReference>
<evidence type="ECO:0000313" key="8">
    <source>
        <dbReference type="EMBL" id="WQJ53509.1"/>
    </source>
</evidence>
<accession>A0ABZ0Z618</accession>
<dbReference type="InterPro" id="IPR039425">
    <property type="entry name" value="RNA_pol_sigma-70-like"/>
</dbReference>